<dbReference type="GO" id="GO:0005886">
    <property type="term" value="C:plasma membrane"/>
    <property type="evidence" value="ECO:0007669"/>
    <property type="project" value="UniProtKB-SubCell"/>
</dbReference>
<evidence type="ECO:0000256" key="6">
    <source>
        <dbReference type="SAM" id="Phobius"/>
    </source>
</evidence>
<comment type="subcellular location">
    <subcellularLocation>
        <location evidence="1 5">Cell membrane</location>
        <topology evidence="1 5">Lipid-anchor</topology>
        <topology evidence="1 5">GPI-anchor</topology>
    </subcellularLocation>
</comment>
<dbReference type="Pfam" id="PF03198">
    <property type="entry name" value="Glyco_hydro_72"/>
    <property type="match status" value="1"/>
</dbReference>
<feature type="signal peptide" evidence="5">
    <location>
        <begin position="1"/>
        <end position="18"/>
    </location>
</feature>
<dbReference type="PANTHER" id="PTHR31468:SF8">
    <property type="entry name" value="1,3-BETA-GLUCANOSYLTRANSFERASE GAS2"/>
    <property type="match status" value="1"/>
</dbReference>
<keyword evidence="4" id="KW-0325">Glycoprotein</keyword>
<reference evidence="7" key="1">
    <citation type="journal article" date="2020" name="Stud. Mycol.">
        <title>101 Dothideomycetes genomes: a test case for predicting lifestyles and emergence of pathogens.</title>
        <authorList>
            <person name="Haridas S."/>
            <person name="Albert R."/>
            <person name="Binder M."/>
            <person name="Bloem J."/>
            <person name="Labutti K."/>
            <person name="Salamov A."/>
            <person name="Andreopoulos B."/>
            <person name="Baker S."/>
            <person name="Barry K."/>
            <person name="Bills G."/>
            <person name="Bluhm B."/>
            <person name="Cannon C."/>
            <person name="Castanera R."/>
            <person name="Culley D."/>
            <person name="Daum C."/>
            <person name="Ezra D."/>
            <person name="Gonzalez J."/>
            <person name="Henrissat B."/>
            <person name="Kuo A."/>
            <person name="Liang C."/>
            <person name="Lipzen A."/>
            <person name="Lutzoni F."/>
            <person name="Magnuson J."/>
            <person name="Mondo S."/>
            <person name="Nolan M."/>
            <person name="Ohm R."/>
            <person name="Pangilinan J."/>
            <person name="Park H.-J."/>
            <person name="Ramirez L."/>
            <person name="Alfaro M."/>
            <person name="Sun H."/>
            <person name="Tritt A."/>
            <person name="Yoshinaga Y."/>
            <person name="Zwiers L.-H."/>
            <person name="Turgeon B."/>
            <person name="Goodwin S."/>
            <person name="Spatafora J."/>
            <person name="Crous P."/>
            <person name="Grigoriev I."/>
        </authorList>
    </citation>
    <scope>NUCLEOTIDE SEQUENCE</scope>
    <source>
        <strain evidence="7">CBS 480.64</strain>
    </source>
</reference>
<dbReference type="PANTHER" id="PTHR31468">
    <property type="entry name" value="1,3-BETA-GLUCANOSYLTRANSFERASE GAS1"/>
    <property type="match status" value="1"/>
</dbReference>
<dbReference type="InterPro" id="IPR017853">
    <property type="entry name" value="GH"/>
</dbReference>
<keyword evidence="5" id="KW-0449">Lipoprotein</keyword>
<keyword evidence="6" id="KW-0812">Transmembrane</keyword>
<protein>
    <recommendedName>
        <fullName evidence="5">1,3-beta-glucanosyltransferase</fullName>
        <ecNumber evidence="5">2.4.1.-</ecNumber>
    </recommendedName>
</protein>
<organism evidence="7 8">
    <name type="scientific">Piedraia hortae CBS 480.64</name>
    <dbReference type="NCBI Taxonomy" id="1314780"/>
    <lineage>
        <taxon>Eukaryota</taxon>
        <taxon>Fungi</taxon>
        <taxon>Dikarya</taxon>
        <taxon>Ascomycota</taxon>
        <taxon>Pezizomycotina</taxon>
        <taxon>Dothideomycetes</taxon>
        <taxon>Dothideomycetidae</taxon>
        <taxon>Capnodiales</taxon>
        <taxon>Piedraiaceae</taxon>
        <taxon>Piedraia</taxon>
    </lineage>
</organism>
<dbReference type="GO" id="GO:0071970">
    <property type="term" value="P:fungal-type cell wall (1-&gt;3)-beta-D-glucan biosynthetic process"/>
    <property type="evidence" value="ECO:0007669"/>
    <property type="project" value="TreeGrafter"/>
</dbReference>
<dbReference type="GO" id="GO:0098552">
    <property type="term" value="C:side of membrane"/>
    <property type="evidence" value="ECO:0007669"/>
    <property type="project" value="UniProtKB-KW"/>
</dbReference>
<gene>
    <name evidence="7" type="ORF">K470DRAFT_292022</name>
</gene>
<dbReference type="Gene3D" id="3.20.20.80">
    <property type="entry name" value="Glycosidases"/>
    <property type="match status" value="1"/>
</dbReference>
<keyword evidence="5" id="KW-0808">Transferase</keyword>
<dbReference type="GO" id="GO:0016787">
    <property type="term" value="F:hydrolase activity"/>
    <property type="evidence" value="ECO:0007669"/>
    <property type="project" value="UniProtKB-KW"/>
</dbReference>
<dbReference type="Proteomes" id="UP000799421">
    <property type="component" value="Unassembled WGS sequence"/>
</dbReference>
<comment type="function">
    <text evidence="5">Splits internally a 1,3-beta-glucan molecule and transfers the newly generated reducing end (the donor) to the non-reducing end of another 1,3-beta-glucan molecule (the acceptor) forming a 1,3-beta linkage, resulting in the elongation of 1,3-beta-glucan chains in the cell wall.</text>
</comment>
<keyword evidence="7" id="KW-0378">Hydrolase</keyword>
<evidence type="ECO:0000256" key="4">
    <source>
        <dbReference type="ARBA" id="ARBA00023180"/>
    </source>
</evidence>
<feature type="chain" id="PRO_5025710702" description="1,3-beta-glucanosyltransferase" evidence="5">
    <location>
        <begin position="19"/>
        <end position="467"/>
    </location>
</feature>
<evidence type="ECO:0000256" key="2">
    <source>
        <dbReference type="ARBA" id="ARBA00007528"/>
    </source>
</evidence>
<dbReference type="AlphaFoldDB" id="A0A6A7CBL6"/>
<proteinExistence type="inferred from homology"/>
<sequence>MFLSKVLALVAAIPLAFSLPTIEVKGSKLFLSTGQQFFVKGVAYQLTPDDPLVNTEQCKLDATLMKELGVNAIRVYHVDPEARHDGCMQAFSDAGIYVWIDLDTFATYLNPTKPEWNRTLYNAYSRVMDVFHRFDNVAGFFVGNEVMNNGANSIVAPFVKAAARDMKTYRNYKGYRNIPIGYSASDITVLRPNLQNYFACGKDPMDRMEFFSLNAYEWCGASSFQTSGYSNLDQLASNYTIPIWFSETGCNAVRPRTFSDQAAILGPDMNDKWSGAMIYEWIEEANDYGLISYKASDNNKVVDGFARGGTPIPVSPDFENLKSQWATLTPTGVMKDAYTPSNSPPICPPYTTGAWEVSGDVVLPTIGVGRQAVPMMVTADVVTESVSVSKPVFTPDLSSHSYRISTPTLFETTERTRTGTATTSTTATARVTATATASAAQAIGFQTVAAAAMGSVAAIAVVFVVFL</sequence>
<evidence type="ECO:0000256" key="1">
    <source>
        <dbReference type="ARBA" id="ARBA00004609"/>
    </source>
</evidence>
<keyword evidence="6" id="KW-1133">Transmembrane helix</keyword>
<evidence type="ECO:0000256" key="3">
    <source>
        <dbReference type="ARBA" id="ARBA00022729"/>
    </source>
</evidence>
<comment type="similarity">
    <text evidence="2 5">Belongs to the glycosyl hydrolase 72 family.</text>
</comment>
<dbReference type="GO" id="GO:0031505">
    <property type="term" value="P:fungal-type cell wall organization"/>
    <property type="evidence" value="ECO:0007669"/>
    <property type="project" value="TreeGrafter"/>
</dbReference>
<dbReference type="GO" id="GO:0042124">
    <property type="term" value="F:1,3-beta-glucanosyltransferase activity"/>
    <property type="evidence" value="ECO:0007669"/>
    <property type="project" value="TreeGrafter"/>
</dbReference>
<keyword evidence="8" id="KW-1185">Reference proteome</keyword>
<accession>A0A6A7CBL6</accession>
<evidence type="ECO:0000256" key="5">
    <source>
        <dbReference type="RuleBase" id="RU361209"/>
    </source>
</evidence>
<evidence type="ECO:0000313" key="7">
    <source>
        <dbReference type="EMBL" id="KAF2864325.1"/>
    </source>
</evidence>
<evidence type="ECO:0000313" key="8">
    <source>
        <dbReference type="Proteomes" id="UP000799421"/>
    </source>
</evidence>
<feature type="transmembrane region" description="Helical" evidence="6">
    <location>
        <begin position="443"/>
        <end position="466"/>
    </location>
</feature>
<keyword evidence="5" id="KW-0336">GPI-anchor</keyword>
<name>A0A6A7CBL6_9PEZI</name>
<dbReference type="EMBL" id="MU005957">
    <property type="protein sequence ID" value="KAF2864325.1"/>
    <property type="molecule type" value="Genomic_DNA"/>
</dbReference>
<keyword evidence="3 5" id="KW-0732">Signal</keyword>
<keyword evidence="5 6" id="KW-0472">Membrane</keyword>
<dbReference type="EC" id="2.4.1.-" evidence="5"/>
<dbReference type="SUPFAM" id="SSF51445">
    <property type="entry name" value="(Trans)glycosidases"/>
    <property type="match status" value="1"/>
</dbReference>
<dbReference type="InterPro" id="IPR004886">
    <property type="entry name" value="Glucanosyltransferase"/>
</dbReference>
<dbReference type="OrthoDB" id="421038at2759"/>